<dbReference type="RefSeq" id="WP_053187226.1">
    <property type="nucleotide sequence ID" value="NZ_LGIA01000195.1"/>
</dbReference>
<evidence type="ECO:0008006" key="4">
    <source>
        <dbReference type="Google" id="ProtNLM"/>
    </source>
</evidence>
<sequence>MKKFLKYFTVLFFALAVLSSCNKDDDEPDPFPSNLVKGAYIINYGNYGDGGASISKYDYGTDALTNFYYQQQNPGLELLSNIQYAYEYDDQIFMMGNNPDQIITVDPLFEQTKNGVTDQITKPRACVASGDYLYVSCWGEPDAGWSIMPNSYIAKYNIKTQTVEETISLPGGPEGVEIANGKLYAALNYKDSVAVIDLDNQAISYIVTPAVSSYFLKDNSGNLYVSLVNTYSSPSEETGLGYINTSTDELTTVYSLPNVSYEYASIMVTDVDQSKIYVITSETDENWNVTGAVSVFDVATKTFESEKLVSGLSGPRGVAVNPNDGNIYVFTGESVTGAGLMKIYDPSGELIDQKTVGASPNMAIFLD</sequence>
<dbReference type="AlphaFoldDB" id="A0A0L8V489"/>
<accession>A0A0L8V489</accession>
<evidence type="ECO:0000313" key="3">
    <source>
        <dbReference type="Proteomes" id="UP000036958"/>
    </source>
</evidence>
<dbReference type="PROSITE" id="PS51257">
    <property type="entry name" value="PROKAR_LIPOPROTEIN"/>
    <property type="match status" value="1"/>
</dbReference>
<dbReference type="PANTHER" id="PTHR47197">
    <property type="entry name" value="PROTEIN NIRF"/>
    <property type="match status" value="1"/>
</dbReference>
<keyword evidence="1" id="KW-0732">Signal</keyword>
<keyword evidence="3" id="KW-1185">Reference proteome</keyword>
<evidence type="ECO:0000256" key="1">
    <source>
        <dbReference type="SAM" id="SignalP"/>
    </source>
</evidence>
<evidence type="ECO:0000313" key="2">
    <source>
        <dbReference type="EMBL" id="KOH43241.1"/>
    </source>
</evidence>
<dbReference type="SUPFAM" id="SSF75011">
    <property type="entry name" value="3-carboxy-cis,cis-mucoante lactonizing enzyme"/>
    <property type="match status" value="1"/>
</dbReference>
<dbReference type="Proteomes" id="UP000036958">
    <property type="component" value="Unassembled WGS sequence"/>
</dbReference>
<dbReference type="InterPro" id="IPR031815">
    <property type="entry name" value="DUF5074"/>
</dbReference>
<name>A0A0L8V489_9BACT</name>
<organism evidence="2 3">
    <name type="scientific">Sunxiuqinia dokdonensis</name>
    <dbReference type="NCBI Taxonomy" id="1409788"/>
    <lineage>
        <taxon>Bacteria</taxon>
        <taxon>Pseudomonadati</taxon>
        <taxon>Bacteroidota</taxon>
        <taxon>Bacteroidia</taxon>
        <taxon>Marinilabiliales</taxon>
        <taxon>Prolixibacteraceae</taxon>
        <taxon>Sunxiuqinia</taxon>
    </lineage>
</organism>
<protein>
    <recommendedName>
        <fullName evidence="4">Cell surface protein</fullName>
    </recommendedName>
</protein>
<proteinExistence type="predicted"/>
<feature type="signal peptide" evidence="1">
    <location>
        <begin position="1"/>
        <end position="22"/>
    </location>
</feature>
<dbReference type="EMBL" id="LGIA01000195">
    <property type="protein sequence ID" value="KOH43241.1"/>
    <property type="molecule type" value="Genomic_DNA"/>
</dbReference>
<dbReference type="InterPro" id="IPR051200">
    <property type="entry name" value="Host-pathogen_enzymatic-act"/>
</dbReference>
<dbReference type="Pfam" id="PF16819">
    <property type="entry name" value="DUF5074"/>
    <property type="match status" value="1"/>
</dbReference>
<dbReference type="InterPro" id="IPR015943">
    <property type="entry name" value="WD40/YVTN_repeat-like_dom_sf"/>
</dbReference>
<dbReference type="OrthoDB" id="9773938at2"/>
<comment type="caution">
    <text evidence="2">The sequence shown here is derived from an EMBL/GenBank/DDBJ whole genome shotgun (WGS) entry which is preliminary data.</text>
</comment>
<dbReference type="STRING" id="1409788.NC99_39720"/>
<dbReference type="PANTHER" id="PTHR47197:SF3">
    <property type="entry name" value="DIHYDRO-HEME D1 DEHYDROGENASE"/>
    <property type="match status" value="1"/>
</dbReference>
<reference evidence="3" key="1">
    <citation type="submission" date="2015-07" db="EMBL/GenBank/DDBJ databases">
        <title>Genome sequencing of Sunxiuqinia dokdonensis strain SK.</title>
        <authorList>
            <person name="Ahn S."/>
            <person name="Kim B.-C."/>
        </authorList>
    </citation>
    <scope>NUCLEOTIDE SEQUENCE [LARGE SCALE GENOMIC DNA]</scope>
    <source>
        <strain evidence="3">SK</strain>
    </source>
</reference>
<feature type="chain" id="PRO_5005591547" description="Cell surface protein" evidence="1">
    <location>
        <begin position="23"/>
        <end position="367"/>
    </location>
</feature>
<dbReference type="Gene3D" id="2.130.10.10">
    <property type="entry name" value="YVTN repeat-like/Quinoprotein amine dehydrogenase"/>
    <property type="match status" value="1"/>
</dbReference>
<gene>
    <name evidence="2" type="ORF">NC99_39720</name>
</gene>